<dbReference type="PANTHER" id="PTHR46696">
    <property type="entry name" value="P450, PUTATIVE (EUROFUNG)-RELATED"/>
    <property type="match status" value="1"/>
</dbReference>
<dbReference type="SUPFAM" id="SSF48264">
    <property type="entry name" value="Cytochrome P450"/>
    <property type="match status" value="1"/>
</dbReference>
<gene>
    <name evidence="7" type="ORF">EXJ73_04785</name>
</gene>
<sequence length="1116" mass="122009">MDKFPDWAEGLIAGTSPGQHPHALNLVLKLADPARLPLMLLDVATSQPIIQRALNDLSFLHFARFLPSWDGSALVVVTEFDGPLKPYVMDFVIALGEVFNKLLSYVEEPPPLPVQQYPDEFWTYVEKWNRVPYAPRSGNSTGNVFPPDFDYPVYSAYPTRTVVDIAGPRDPATDGLRPAPDRRAAKVHLADVQGNILRGFHAWKATHLMLQVTDAATARVWLAGLPVQDSRPWGDTKPKHALLNVAFTFEGLQALLPTRSEDLARFPQAFREGPAQRAAGNGDAADSAPALWRFGGSVTRPVHVLLSLYGLKPPASADYAADVARLTAGAAANGLALVHSENAQALEDDRIYFDYRDGITDPRIAGQRLPAGRRLSMQPASSPGEFLLGPGYDSIYGGESLPRHMPPDLARNGCFGALRLIEQDVARFEQVTAGLAAQFGGRPSDAAARLLGRWPDGQPLSQHRSDPGPLPPGIMPRNDFDYAPNWEYPGEPLDHDGRRCPLDAHIRRTNARSHRAPGVRHTRRLLRRGMPAQWKDGEADRKGLMGLFLCADLERQFEFIQRQWVQGGESGLSDPIAGLRSGTAPFRWSPTQSADIPPLVRTRGSLYLFFPGISMLRGLPALDRPGPELPPVATWPEPQGLERVLRVRAQAIRGLPPRISEFAIEWLVRHVLSSGWVAEKLKGRAPTAPPDLGDLTTARAHDLHALSTHFIADPCTRYRCLRARGIDFFWEPSHQAFLALRRAEVERILTDVGDFVQAPSTAGLRGIITLDGEDHDRVRQAFRDSMEAPFAAVSARLNAALQEHWGKLGELPQFDIVRDLGVPVLSEVYWQFFGLPEEDRKTCSDHAALAMRQFCQPVPRRGAAQLAAGNALARLWGHLAVQLALAMLWDLAPLGGSPYAGTLLGGIAARTRLPIPGLAARSGPQRTLDFKTAATSLLQFVLAGQLAPQLLFSSATYNFLAHEAAPGLSVWAHLAALQPAAARAAPLATALDESRRFDPPVTIIQRYTARRVRIGGVTLPPDTPVFAVAASANRDGGPHARLDDFLWNRGLAPPHFSLGAGPHHCIGAALQQLMLPQLLGGIMDRAPGMRLVDPHAVPAWIDNIYFRGLESLPVAI</sequence>
<evidence type="ECO:0008006" key="9">
    <source>
        <dbReference type="Google" id="ProtNLM"/>
    </source>
</evidence>
<dbReference type="Proteomes" id="UP001152766">
    <property type="component" value="Unassembled WGS sequence"/>
</dbReference>
<reference evidence="7" key="1">
    <citation type="submission" date="2019-02" db="EMBL/GenBank/DDBJ databases">
        <title>Draft genome of the type strain Pelomonas aquatica CCUG 52575T.</title>
        <authorList>
            <person name="Gomila M."/>
            <person name="Lalucat J."/>
        </authorList>
    </citation>
    <scope>NUCLEOTIDE SEQUENCE</scope>
    <source>
        <strain evidence="7">CCUG 52575</strain>
    </source>
</reference>
<evidence type="ECO:0000256" key="6">
    <source>
        <dbReference type="ARBA" id="ARBA00023004"/>
    </source>
</evidence>
<dbReference type="GO" id="GO:0020037">
    <property type="term" value="F:heme binding"/>
    <property type="evidence" value="ECO:0007669"/>
    <property type="project" value="InterPro"/>
</dbReference>
<keyword evidence="4" id="KW-0479">Metal-binding</keyword>
<dbReference type="SUPFAM" id="SSF54909">
    <property type="entry name" value="Dimeric alpha+beta barrel"/>
    <property type="match status" value="1"/>
</dbReference>
<dbReference type="InterPro" id="IPR006314">
    <property type="entry name" value="Dyp_peroxidase"/>
</dbReference>
<protein>
    <recommendedName>
        <fullName evidence="9">Cytochrome P450</fullName>
    </recommendedName>
</protein>
<dbReference type="InterPro" id="IPR002397">
    <property type="entry name" value="Cyt_P450_B"/>
</dbReference>
<comment type="similarity">
    <text evidence="2">Belongs to the cytochrome P450 family.</text>
</comment>
<name>A0A9X4LFG7_9BURK</name>
<dbReference type="GO" id="GO:0004601">
    <property type="term" value="F:peroxidase activity"/>
    <property type="evidence" value="ECO:0007669"/>
    <property type="project" value="UniProtKB-KW"/>
</dbReference>
<evidence type="ECO:0000256" key="3">
    <source>
        <dbReference type="ARBA" id="ARBA00022559"/>
    </source>
</evidence>
<evidence type="ECO:0000313" key="7">
    <source>
        <dbReference type="EMBL" id="MDG0861789.1"/>
    </source>
</evidence>
<evidence type="ECO:0000256" key="2">
    <source>
        <dbReference type="ARBA" id="ARBA00010617"/>
    </source>
</evidence>
<dbReference type="InterPro" id="IPR036396">
    <property type="entry name" value="Cyt_P450_sf"/>
</dbReference>
<keyword evidence="6" id="KW-0408">Iron</keyword>
<keyword evidence="3" id="KW-0575">Peroxidase</keyword>
<dbReference type="PANTHER" id="PTHR46696:SF1">
    <property type="entry name" value="CYTOCHROME P450 YJIB-RELATED"/>
    <property type="match status" value="1"/>
</dbReference>
<dbReference type="GO" id="GO:0016705">
    <property type="term" value="F:oxidoreductase activity, acting on paired donors, with incorporation or reduction of molecular oxygen"/>
    <property type="evidence" value="ECO:0007669"/>
    <property type="project" value="InterPro"/>
</dbReference>
<dbReference type="RefSeq" id="WP_268151182.1">
    <property type="nucleotide sequence ID" value="NZ_JAPPUW010000011.1"/>
</dbReference>
<dbReference type="GO" id="GO:0005506">
    <property type="term" value="F:iron ion binding"/>
    <property type="evidence" value="ECO:0007669"/>
    <property type="project" value="InterPro"/>
</dbReference>
<organism evidence="7 8">
    <name type="scientific">Pelomonas aquatica</name>
    <dbReference type="NCBI Taxonomy" id="431058"/>
    <lineage>
        <taxon>Bacteria</taxon>
        <taxon>Pseudomonadati</taxon>
        <taxon>Pseudomonadota</taxon>
        <taxon>Betaproteobacteria</taxon>
        <taxon>Burkholderiales</taxon>
        <taxon>Sphaerotilaceae</taxon>
        <taxon>Roseateles</taxon>
    </lineage>
</organism>
<evidence type="ECO:0000313" key="8">
    <source>
        <dbReference type="Proteomes" id="UP001152766"/>
    </source>
</evidence>
<comment type="caution">
    <text evidence="7">The sequence shown here is derived from an EMBL/GenBank/DDBJ whole genome shotgun (WGS) entry which is preliminary data.</text>
</comment>
<comment type="cofactor">
    <cofactor evidence="1">
        <name>heme b</name>
        <dbReference type="ChEBI" id="CHEBI:60344"/>
    </cofactor>
</comment>
<dbReference type="InterPro" id="IPR011008">
    <property type="entry name" value="Dimeric_a/b-barrel"/>
</dbReference>
<dbReference type="AlphaFoldDB" id="A0A9X4LFG7"/>
<evidence type="ECO:0000256" key="1">
    <source>
        <dbReference type="ARBA" id="ARBA00001970"/>
    </source>
</evidence>
<evidence type="ECO:0000256" key="5">
    <source>
        <dbReference type="ARBA" id="ARBA00023002"/>
    </source>
</evidence>
<dbReference type="EMBL" id="SGUG01000005">
    <property type="protein sequence ID" value="MDG0861789.1"/>
    <property type="molecule type" value="Genomic_DNA"/>
</dbReference>
<dbReference type="Gene3D" id="1.10.630.10">
    <property type="entry name" value="Cytochrome P450"/>
    <property type="match status" value="1"/>
</dbReference>
<keyword evidence="8" id="KW-1185">Reference proteome</keyword>
<keyword evidence="5" id="KW-0560">Oxidoreductase</keyword>
<dbReference type="GO" id="GO:0004497">
    <property type="term" value="F:monooxygenase activity"/>
    <property type="evidence" value="ECO:0007669"/>
    <property type="project" value="InterPro"/>
</dbReference>
<evidence type="ECO:0000256" key="4">
    <source>
        <dbReference type="ARBA" id="ARBA00022723"/>
    </source>
</evidence>
<dbReference type="PRINTS" id="PR00359">
    <property type="entry name" value="BP450"/>
</dbReference>
<accession>A0A9X4LFG7</accession>
<proteinExistence type="inferred from homology"/>
<dbReference type="PROSITE" id="PS51404">
    <property type="entry name" value="DYP_PEROXIDASE"/>
    <property type="match status" value="1"/>
</dbReference>